<evidence type="ECO:0000256" key="2">
    <source>
        <dbReference type="PROSITE-ProRule" id="PRU00169"/>
    </source>
</evidence>
<dbReference type="Proteomes" id="UP000195766">
    <property type="component" value="Unassembled WGS sequence"/>
</dbReference>
<sequence length="191" mass="21510">MRSMNGVGESLRESAVFNFDGAVTMVIDDSPFSLELTAQALLGFGMKVRHACESAAEAISILQTHPVDLILVDCEMPGMSGYEFVRWLRRSGLEPNAYTPVIMTAAHVRRSKVSDARDCGANFLITKPFSAGVLLERIVWVSRDNRPFLEVGDYFGPDRRFRSEPWPGPERRAEERRKTAFEKERRAAVEL</sequence>
<dbReference type="InterPro" id="IPR050595">
    <property type="entry name" value="Bact_response_regulator"/>
</dbReference>
<evidence type="ECO:0000259" key="3">
    <source>
        <dbReference type="PROSITE" id="PS50110"/>
    </source>
</evidence>
<dbReference type="Gene3D" id="3.40.50.2300">
    <property type="match status" value="1"/>
</dbReference>
<dbReference type="EMBL" id="FUIE01000074">
    <property type="protein sequence ID" value="SJM68169.1"/>
    <property type="molecule type" value="Genomic_DNA"/>
</dbReference>
<dbReference type="OrthoDB" id="7202050at2"/>
<reference evidence="4 5" key="1">
    <citation type="submission" date="2017-02" db="EMBL/GenBank/DDBJ databases">
        <authorList>
            <person name="Peterson S.W."/>
        </authorList>
    </citation>
    <scope>NUCLEOTIDE SEQUENCE [LARGE SCALE GENOMIC DNA]</scope>
    <source>
        <strain evidence="4 5">3F5N</strain>
    </source>
</reference>
<dbReference type="InterPro" id="IPR011006">
    <property type="entry name" value="CheY-like_superfamily"/>
</dbReference>
<dbReference type="AlphaFoldDB" id="A0A1R4GJ39"/>
<dbReference type="InterPro" id="IPR001789">
    <property type="entry name" value="Sig_transdc_resp-reg_receiver"/>
</dbReference>
<dbReference type="SUPFAM" id="SSF52172">
    <property type="entry name" value="CheY-like"/>
    <property type="match status" value="1"/>
</dbReference>
<name>A0A1R4GJ39_BREDI</name>
<dbReference type="GO" id="GO:0000160">
    <property type="term" value="P:phosphorelay signal transduction system"/>
    <property type="evidence" value="ECO:0007669"/>
    <property type="project" value="InterPro"/>
</dbReference>
<dbReference type="PROSITE" id="PS50110">
    <property type="entry name" value="RESPONSE_REGULATORY"/>
    <property type="match status" value="1"/>
</dbReference>
<evidence type="ECO:0000313" key="4">
    <source>
        <dbReference type="EMBL" id="SJM68169.1"/>
    </source>
</evidence>
<dbReference type="CDD" id="cd17546">
    <property type="entry name" value="REC_hyHK_CKI1_RcsC-like"/>
    <property type="match status" value="1"/>
</dbReference>
<protein>
    <submittedName>
        <fullName evidence="4">Chemotaxis protein CheYIII</fullName>
    </submittedName>
</protein>
<feature type="modified residue" description="4-aspartylphosphate" evidence="2">
    <location>
        <position position="73"/>
    </location>
</feature>
<gene>
    <name evidence="4" type="ORF">FM111_13215</name>
</gene>
<feature type="domain" description="Response regulatory" evidence="3">
    <location>
        <begin position="23"/>
        <end position="142"/>
    </location>
</feature>
<dbReference type="RefSeq" id="WP_087141435.1">
    <property type="nucleotide sequence ID" value="NZ_FUIE01000074.1"/>
</dbReference>
<proteinExistence type="predicted"/>
<evidence type="ECO:0000313" key="5">
    <source>
        <dbReference type="Proteomes" id="UP000195766"/>
    </source>
</evidence>
<dbReference type="PANTHER" id="PTHR44591:SF3">
    <property type="entry name" value="RESPONSE REGULATORY DOMAIN-CONTAINING PROTEIN"/>
    <property type="match status" value="1"/>
</dbReference>
<dbReference type="Pfam" id="PF00072">
    <property type="entry name" value="Response_reg"/>
    <property type="match status" value="1"/>
</dbReference>
<organism evidence="4 5">
    <name type="scientific">Brevundimonas diminuta 3F5N</name>
    <dbReference type="NCBI Taxonomy" id="1255603"/>
    <lineage>
        <taxon>Bacteria</taxon>
        <taxon>Pseudomonadati</taxon>
        <taxon>Pseudomonadota</taxon>
        <taxon>Alphaproteobacteria</taxon>
        <taxon>Caulobacterales</taxon>
        <taxon>Caulobacteraceae</taxon>
        <taxon>Brevundimonas</taxon>
    </lineage>
</organism>
<keyword evidence="1 2" id="KW-0597">Phosphoprotein</keyword>
<dbReference type="PANTHER" id="PTHR44591">
    <property type="entry name" value="STRESS RESPONSE REGULATOR PROTEIN 1"/>
    <property type="match status" value="1"/>
</dbReference>
<evidence type="ECO:0000256" key="1">
    <source>
        <dbReference type="ARBA" id="ARBA00022553"/>
    </source>
</evidence>
<accession>A0A1R4GJ39</accession>
<dbReference type="SMART" id="SM00448">
    <property type="entry name" value="REC"/>
    <property type="match status" value="1"/>
</dbReference>